<keyword evidence="2" id="KW-1185">Reference proteome</keyword>
<gene>
    <name evidence="1" type="ORF">CRM22_004367</name>
</gene>
<accession>A0A4S2M325</accession>
<comment type="caution">
    <text evidence="1">The sequence shown here is derived from an EMBL/GenBank/DDBJ whole genome shotgun (WGS) entry which is preliminary data.</text>
</comment>
<name>A0A4S2M325_OPIFE</name>
<dbReference type="OrthoDB" id="6276447at2759"/>
<dbReference type="Proteomes" id="UP000308267">
    <property type="component" value="Unassembled WGS sequence"/>
</dbReference>
<proteinExistence type="predicted"/>
<organism evidence="1 2">
    <name type="scientific">Opisthorchis felineus</name>
    <dbReference type="NCBI Taxonomy" id="147828"/>
    <lineage>
        <taxon>Eukaryota</taxon>
        <taxon>Metazoa</taxon>
        <taxon>Spiralia</taxon>
        <taxon>Lophotrochozoa</taxon>
        <taxon>Platyhelminthes</taxon>
        <taxon>Trematoda</taxon>
        <taxon>Digenea</taxon>
        <taxon>Opisthorchiida</taxon>
        <taxon>Opisthorchiata</taxon>
        <taxon>Opisthorchiidae</taxon>
        <taxon>Opisthorchis</taxon>
    </lineage>
</organism>
<evidence type="ECO:0000313" key="2">
    <source>
        <dbReference type="Proteomes" id="UP000308267"/>
    </source>
</evidence>
<reference evidence="1 2" key="1">
    <citation type="journal article" date="2019" name="BMC Genomics">
        <title>New insights from Opisthorchis felineus genome: update on genomics of the epidemiologically important liver flukes.</title>
        <authorList>
            <person name="Ershov N.I."/>
            <person name="Mordvinov V.A."/>
            <person name="Prokhortchouk E.B."/>
            <person name="Pakharukova M.Y."/>
            <person name="Gunbin K.V."/>
            <person name="Ustyantsev K."/>
            <person name="Genaev M.A."/>
            <person name="Blinov A.G."/>
            <person name="Mazur A."/>
            <person name="Boulygina E."/>
            <person name="Tsygankova S."/>
            <person name="Khrameeva E."/>
            <person name="Chekanov N."/>
            <person name="Fan G."/>
            <person name="Xiao A."/>
            <person name="Zhang H."/>
            <person name="Xu X."/>
            <person name="Yang H."/>
            <person name="Solovyev V."/>
            <person name="Lee S.M."/>
            <person name="Liu X."/>
            <person name="Afonnikov D.A."/>
            <person name="Skryabin K.G."/>
        </authorList>
    </citation>
    <scope>NUCLEOTIDE SEQUENCE [LARGE SCALE GENOMIC DNA]</scope>
    <source>
        <strain evidence="1">AK-0245</strain>
        <tissue evidence="1">Whole organism</tissue>
    </source>
</reference>
<dbReference type="EMBL" id="SJOL01006376">
    <property type="protein sequence ID" value="TGZ68227.1"/>
    <property type="molecule type" value="Genomic_DNA"/>
</dbReference>
<dbReference type="AlphaFoldDB" id="A0A4S2M325"/>
<sequence length="82" mass="9346">MVKHNLRSSDIVRTICLISMGLCVELDCLIVQKEYNSSCKALAICLATNGVPCEPRHIWTTRLFCLLEGKQYAMQESWRLLS</sequence>
<evidence type="ECO:0000313" key="1">
    <source>
        <dbReference type="EMBL" id="TGZ68227.1"/>
    </source>
</evidence>
<protein>
    <submittedName>
        <fullName evidence="1">Uncharacterized protein</fullName>
    </submittedName>
</protein>